<sequence length="226" mass="24680">MQARPGPGLHKIVVADEDRGLGQFGGGAWLHDAAQWPTDPATGQPMLPIVMLTGSFLPTPYLPEEMALTVFASIERSGGGYSRSSLRRLTVNQQGECDKLALGHSKVLLHRRAAQEVCVGDGALLLGRHWIGLQPFNDDDMAEELEDDDNGAGMSKQLGRPCWVHDPIHTSPRYYFLAQFVESQLRRVDPGYAGLFGDGTGYLFADQRARKLGDGAAAGHFFIQFT</sequence>
<dbReference type="RefSeq" id="WP_235858377.1">
    <property type="nucleotide sequence ID" value="NZ_LR994544.1"/>
</dbReference>
<organism evidence="1 2">
    <name type="scientific">Xanthomonas euroxanthea</name>
    <dbReference type="NCBI Taxonomy" id="2259622"/>
    <lineage>
        <taxon>Bacteria</taxon>
        <taxon>Pseudomonadati</taxon>
        <taxon>Pseudomonadota</taxon>
        <taxon>Gammaproteobacteria</taxon>
        <taxon>Lysobacterales</taxon>
        <taxon>Lysobacteraceae</taxon>
        <taxon>Xanthomonas</taxon>
    </lineage>
</organism>
<dbReference type="EMBL" id="UIHB01000001">
    <property type="protein sequence ID" value="SUZ26517.1"/>
    <property type="molecule type" value="Genomic_DNA"/>
</dbReference>
<gene>
    <name evidence="1" type="ORF">CPBF424_02720</name>
</gene>
<evidence type="ECO:0000313" key="2">
    <source>
        <dbReference type="Proteomes" id="UP000254168"/>
    </source>
</evidence>
<accession>A0AA46H8W0</accession>
<name>A0AA46H8W0_9XANT</name>
<keyword evidence="2" id="KW-1185">Reference proteome</keyword>
<proteinExistence type="predicted"/>
<comment type="caution">
    <text evidence="1">The sequence shown here is derived from an EMBL/GenBank/DDBJ whole genome shotgun (WGS) entry which is preliminary data.</text>
</comment>
<dbReference type="AlphaFoldDB" id="A0AA46H8W0"/>
<reference evidence="1 2" key="1">
    <citation type="submission" date="2018-06" db="EMBL/GenBank/DDBJ databases">
        <authorList>
            <person name="Pothier F. J."/>
        </authorList>
    </citation>
    <scope>NUCLEOTIDE SEQUENCE [LARGE SCALE GENOMIC DNA]</scope>
    <source>
        <strain evidence="1 2">CPBF 424</strain>
    </source>
</reference>
<evidence type="ECO:0008006" key="3">
    <source>
        <dbReference type="Google" id="ProtNLM"/>
    </source>
</evidence>
<protein>
    <recommendedName>
        <fullName evidence="3">DUF1963 domain-containing protein</fullName>
    </recommendedName>
</protein>
<dbReference type="Proteomes" id="UP000254168">
    <property type="component" value="Unassembled WGS sequence"/>
</dbReference>
<evidence type="ECO:0000313" key="1">
    <source>
        <dbReference type="EMBL" id="SUZ26517.1"/>
    </source>
</evidence>